<dbReference type="KEGG" id="thg:TCELL_0220"/>
<dbReference type="Gene3D" id="3.40.50.300">
    <property type="entry name" value="P-loop containing nucleotide triphosphate hydrolases"/>
    <property type="match status" value="1"/>
</dbReference>
<name>I3TD07_THEC1</name>
<dbReference type="PANTHER" id="PTHR45759">
    <property type="entry name" value="NUCLEOLAR GTP-BINDING PROTEIN 1"/>
    <property type="match status" value="1"/>
</dbReference>
<evidence type="ECO:0000259" key="2">
    <source>
        <dbReference type="PROSITE" id="PS51710"/>
    </source>
</evidence>
<dbReference type="PRINTS" id="PR00326">
    <property type="entry name" value="GTP1OBG"/>
</dbReference>
<reference evidence="3 4" key="1">
    <citation type="journal article" date="2012" name="J. Bacteriol.">
        <title>Complete genome sequence of the hyperthermophilic cellulolytic Crenarchaeon 'Thermogladius cellulolyticus' 1633.</title>
        <authorList>
            <person name="Mardanov A.V."/>
            <person name="Kochetkova T.V."/>
            <person name="Beletsky A.V."/>
            <person name="Bonch-Osmolovskaya E.A."/>
            <person name="Ravin N.V."/>
            <person name="Skryabin K.G."/>
        </authorList>
    </citation>
    <scope>NUCLEOTIDE SEQUENCE [LARGE SCALE GENOMIC DNA]</scope>
    <source>
        <strain evidence="4">DSM 22663 / VKM B-2946 / 1633</strain>
    </source>
</reference>
<dbReference type="PROSITE" id="PS51710">
    <property type="entry name" value="G_OBG"/>
    <property type="match status" value="1"/>
</dbReference>
<dbReference type="STRING" id="1184251.TCELL_0220"/>
<dbReference type="RefSeq" id="WP_014736896.1">
    <property type="nucleotide sequence ID" value="NC_017954.1"/>
</dbReference>
<dbReference type="Pfam" id="PF01926">
    <property type="entry name" value="MMR_HSR1"/>
    <property type="match status" value="1"/>
</dbReference>
<dbReference type="FunCoup" id="I3TD07">
    <property type="interactions" value="127"/>
</dbReference>
<sequence>MISLEEFKRVRVRSFKEVYALVDEKMRSITDKSVGARRLVGDEKIRRVLTAKLRVSCETVREELERVEEAVSLVKSMGEFYAKLFELYTRLDLDALLGKLRRSRRLVGRIEEDYASRLRSAGTRREAVASFREGLGRCLSLYKRLNRDVVRVKQGVAELAKMPSVKGDYVVVIAGMPQVGKSTLLSKLTRAKPEIGMFPFTTKTIIVGHWESEYGTVVFVDTPGILDRPVDEMNEIELKAVYAVKYLADAAIYVFDANPNSYYSLEQQLKTYSTVRSLLGDKPVIAVLNKVDVLREDELEKLARELGEKIPGELVRVSALKELNLDYLKKVVLEKLTAGKRPP</sequence>
<dbReference type="CDD" id="cd01897">
    <property type="entry name" value="NOG"/>
    <property type="match status" value="1"/>
</dbReference>
<dbReference type="SUPFAM" id="SSF52540">
    <property type="entry name" value="P-loop containing nucleoside triphosphate hydrolases"/>
    <property type="match status" value="1"/>
</dbReference>
<dbReference type="GeneID" id="13012500"/>
<feature type="domain" description="OBG-type G" evidence="2">
    <location>
        <begin position="169"/>
        <end position="337"/>
    </location>
</feature>
<proteinExistence type="predicted"/>
<dbReference type="OrthoDB" id="147673at2157"/>
<dbReference type="Pfam" id="PF17835">
    <property type="entry name" value="NOG1_N"/>
    <property type="match status" value="1"/>
</dbReference>
<protein>
    <submittedName>
        <fullName evidence="3">Small GTP-binding protein</fullName>
    </submittedName>
</protein>
<dbReference type="InterPro" id="IPR005225">
    <property type="entry name" value="Small_GTP-bd"/>
</dbReference>
<dbReference type="InterPro" id="IPR041623">
    <property type="entry name" value="NOG1_N"/>
</dbReference>
<dbReference type="Proteomes" id="UP000005270">
    <property type="component" value="Chromosome"/>
</dbReference>
<dbReference type="InParanoid" id="I3TD07"/>
<dbReference type="HOGENOM" id="CLU_011784_0_0_2"/>
<dbReference type="Gene3D" id="1.20.120.1190">
    <property type="match status" value="1"/>
</dbReference>
<evidence type="ECO:0000313" key="4">
    <source>
        <dbReference type="Proteomes" id="UP000005270"/>
    </source>
</evidence>
<dbReference type="NCBIfam" id="TIGR00231">
    <property type="entry name" value="small_GTP"/>
    <property type="match status" value="1"/>
</dbReference>
<dbReference type="eggNOG" id="arCOG00352">
    <property type="taxonomic scope" value="Archaea"/>
</dbReference>
<keyword evidence="4" id="KW-1185">Reference proteome</keyword>
<gene>
    <name evidence="3" type="ordered locus">TCELL_0220</name>
</gene>
<dbReference type="InterPro" id="IPR027417">
    <property type="entry name" value="P-loop_NTPase"/>
</dbReference>
<evidence type="ECO:0000313" key="3">
    <source>
        <dbReference type="EMBL" id="AFK50645.1"/>
    </source>
</evidence>
<dbReference type="InterPro" id="IPR006073">
    <property type="entry name" value="GTP-bd"/>
</dbReference>
<dbReference type="InterPro" id="IPR031167">
    <property type="entry name" value="G_OBG"/>
</dbReference>
<keyword evidence="1" id="KW-0547">Nucleotide-binding</keyword>
<organism evidence="3 4">
    <name type="scientific">Thermogladius calderae (strain DSM 22663 / VKM B-2946 / 1633)</name>
    <dbReference type="NCBI Taxonomy" id="1184251"/>
    <lineage>
        <taxon>Archaea</taxon>
        <taxon>Thermoproteota</taxon>
        <taxon>Thermoprotei</taxon>
        <taxon>Desulfurococcales</taxon>
        <taxon>Desulfurococcaceae</taxon>
        <taxon>Thermogladius</taxon>
    </lineage>
</organism>
<dbReference type="AlphaFoldDB" id="I3TD07"/>
<evidence type="ECO:0000256" key="1">
    <source>
        <dbReference type="ARBA" id="ARBA00022741"/>
    </source>
</evidence>
<accession>I3TD07</accession>
<dbReference type="EMBL" id="CP003531">
    <property type="protein sequence ID" value="AFK50645.1"/>
    <property type="molecule type" value="Genomic_DNA"/>
</dbReference>
<dbReference type="GO" id="GO:0005525">
    <property type="term" value="F:GTP binding"/>
    <property type="evidence" value="ECO:0007669"/>
    <property type="project" value="InterPro"/>
</dbReference>